<dbReference type="Pfam" id="PF01494">
    <property type="entry name" value="FAD_binding_3"/>
    <property type="match status" value="1"/>
</dbReference>
<evidence type="ECO:0000259" key="5">
    <source>
        <dbReference type="Pfam" id="PF01494"/>
    </source>
</evidence>
<evidence type="ECO:0000313" key="6">
    <source>
        <dbReference type="EMBL" id="RZS31401.1"/>
    </source>
</evidence>
<keyword evidence="4" id="KW-0503">Monooxygenase</keyword>
<evidence type="ECO:0000256" key="2">
    <source>
        <dbReference type="ARBA" id="ARBA00022827"/>
    </source>
</evidence>
<name>A0A4Q7KFR1_9PSEU</name>
<dbReference type="GO" id="GO:0071949">
    <property type="term" value="F:FAD binding"/>
    <property type="evidence" value="ECO:0007669"/>
    <property type="project" value="InterPro"/>
</dbReference>
<evidence type="ECO:0000256" key="4">
    <source>
        <dbReference type="ARBA" id="ARBA00023033"/>
    </source>
</evidence>
<dbReference type="PANTHER" id="PTHR47178:SF5">
    <property type="entry name" value="FAD-BINDING DOMAIN-CONTAINING PROTEIN"/>
    <property type="match status" value="1"/>
</dbReference>
<comment type="caution">
    <text evidence="6">The sequence shown here is derived from an EMBL/GenBank/DDBJ whole genome shotgun (WGS) entry which is preliminary data.</text>
</comment>
<feature type="domain" description="FAD-binding" evidence="5">
    <location>
        <begin position="99"/>
        <end position="166"/>
    </location>
</feature>
<dbReference type="Gene3D" id="3.50.50.60">
    <property type="entry name" value="FAD/NAD(P)-binding domain"/>
    <property type="match status" value="1"/>
</dbReference>
<keyword evidence="1" id="KW-0285">Flavoprotein</keyword>
<dbReference type="GO" id="GO:0004497">
    <property type="term" value="F:monooxygenase activity"/>
    <property type="evidence" value="ECO:0007669"/>
    <property type="project" value="UniProtKB-KW"/>
</dbReference>
<dbReference type="Proteomes" id="UP000294257">
    <property type="component" value="Unassembled WGS sequence"/>
</dbReference>
<dbReference type="InterPro" id="IPR002938">
    <property type="entry name" value="FAD-bd"/>
</dbReference>
<accession>A0A4Q7KFR1</accession>
<dbReference type="AlphaFoldDB" id="A0A4Q7KFR1"/>
<reference evidence="6 7" key="1">
    <citation type="submission" date="2019-02" db="EMBL/GenBank/DDBJ databases">
        <title>Genomic Encyclopedia of Type Strains, Phase IV (KMG-IV): sequencing the most valuable type-strain genomes for metagenomic binning, comparative biology and taxonomic classification.</title>
        <authorList>
            <person name="Goeker M."/>
        </authorList>
    </citation>
    <scope>NUCLEOTIDE SEQUENCE [LARGE SCALE GENOMIC DNA]</scope>
    <source>
        <strain evidence="6 7">DSM 101727</strain>
    </source>
</reference>
<proteinExistence type="predicted"/>
<keyword evidence="2" id="KW-0274">FAD</keyword>
<dbReference type="InterPro" id="IPR036188">
    <property type="entry name" value="FAD/NAD-bd_sf"/>
</dbReference>
<evidence type="ECO:0000313" key="7">
    <source>
        <dbReference type="Proteomes" id="UP000294257"/>
    </source>
</evidence>
<dbReference type="SUPFAM" id="SSF51905">
    <property type="entry name" value="FAD/NAD(P)-binding domain"/>
    <property type="match status" value="1"/>
</dbReference>
<organism evidence="6 7">
    <name type="scientific">Herbihabitans rhizosphaerae</name>
    <dbReference type="NCBI Taxonomy" id="1872711"/>
    <lineage>
        <taxon>Bacteria</taxon>
        <taxon>Bacillati</taxon>
        <taxon>Actinomycetota</taxon>
        <taxon>Actinomycetes</taxon>
        <taxon>Pseudonocardiales</taxon>
        <taxon>Pseudonocardiaceae</taxon>
        <taxon>Herbihabitans</taxon>
    </lineage>
</organism>
<dbReference type="PANTHER" id="PTHR47178">
    <property type="entry name" value="MONOOXYGENASE, FAD-BINDING"/>
    <property type="match status" value="1"/>
</dbReference>
<sequence length="213" mass="23124">MFVAPHDLDGVTAVDGIGDNDETAEVDAVLFDNTGSYLLWAYFARHDGYPDGLSTMDGARLRETVGELIGDWHPALRALVERSPEETVSLLPIRTSVPIDPWPASTVTLLGDAIHSMTPFRGIGANTALRDARLLCRALVAVSRGEAELLDAISDYESAMRAYGFKAVRDSLRTAEQSVSGNRPAKIMFKTVLRVLNAVGPLKRKVFGDHGTE</sequence>
<keyword evidence="3" id="KW-0560">Oxidoreductase</keyword>
<evidence type="ECO:0000256" key="3">
    <source>
        <dbReference type="ARBA" id="ARBA00023002"/>
    </source>
</evidence>
<keyword evidence="7" id="KW-1185">Reference proteome</keyword>
<protein>
    <submittedName>
        <fullName evidence="6">FAD binding domain-containing protein</fullName>
    </submittedName>
</protein>
<dbReference type="EMBL" id="SGWQ01000014">
    <property type="protein sequence ID" value="RZS31401.1"/>
    <property type="molecule type" value="Genomic_DNA"/>
</dbReference>
<evidence type="ECO:0000256" key="1">
    <source>
        <dbReference type="ARBA" id="ARBA00022630"/>
    </source>
</evidence>
<gene>
    <name evidence="6" type="ORF">EV193_11492</name>
</gene>